<dbReference type="InterPro" id="IPR005467">
    <property type="entry name" value="His_kinase_dom"/>
</dbReference>
<evidence type="ECO:0000313" key="8">
    <source>
        <dbReference type="EMBL" id="PSG86297.1"/>
    </source>
</evidence>
<keyword evidence="3" id="KW-0597">Phosphoprotein</keyword>
<evidence type="ECO:0000259" key="7">
    <source>
        <dbReference type="PROSITE" id="PS50109"/>
    </source>
</evidence>
<evidence type="ECO:0000256" key="2">
    <source>
        <dbReference type="ARBA" id="ARBA00012438"/>
    </source>
</evidence>
<protein>
    <recommendedName>
        <fullName evidence="2">histidine kinase</fullName>
        <ecNumber evidence="2">2.7.13.3</ecNumber>
    </recommendedName>
</protein>
<name>A0A2T1N4U1_9FLAO</name>
<dbReference type="InterPro" id="IPR004358">
    <property type="entry name" value="Sig_transdc_His_kin-like_C"/>
</dbReference>
<dbReference type="InterPro" id="IPR003661">
    <property type="entry name" value="HisK_dim/P_dom"/>
</dbReference>
<keyword evidence="5" id="KW-0418">Kinase</keyword>
<keyword evidence="9" id="KW-1185">Reference proteome</keyword>
<dbReference type="OrthoDB" id="9781208at2"/>
<dbReference type="InterPro" id="IPR003594">
    <property type="entry name" value="HATPase_dom"/>
</dbReference>
<dbReference type="FunFam" id="3.30.565.10:FF:000006">
    <property type="entry name" value="Sensor histidine kinase WalK"/>
    <property type="match status" value="1"/>
</dbReference>
<keyword evidence="6" id="KW-0812">Transmembrane</keyword>
<dbReference type="Pfam" id="PF02518">
    <property type="entry name" value="HATPase_c"/>
    <property type="match status" value="1"/>
</dbReference>
<dbReference type="Pfam" id="PF05227">
    <property type="entry name" value="CHASE3"/>
    <property type="match status" value="1"/>
</dbReference>
<organism evidence="8 9">
    <name type="scientific">Aurantibacter aestuarii</name>
    <dbReference type="NCBI Taxonomy" id="1266046"/>
    <lineage>
        <taxon>Bacteria</taxon>
        <taxon>Pseudomonadati</taxon>
        <taxon>Bacteroidota</taxon>
        <taxon>Flavobacteriia</taxon>
        <taxon>Flavobacteriales</taxon>
        <taxon>Flavobacteriaceae</taxon>
        <taxon>Aurantibacter</taxon>
    </lineage>
</organism>
<comment type="caution">
    <text evidence="8">The sequence shown here is derived from an EMBL/GenBank/DDBJ whole genome shotgun (WGS) entry which is preliminary data.</text>
</comment>
<dbReference type="PANTHER" id="PTHR43304">
    <property type="entry name" value="PHYTOCHROME-LIKE PROTEIN CPH1"/>
    <property type="match status" value="1"/>
</dbReference>
<reference evidence="8 9" key="1">
    <citation type="submission" date="2018-03" db="EMBL/GenBank/DDBJ databases">
        <title>Mesoflavibacter sp. HG37 and Mesoflavibacter sp. HG96 sp.nov., two marine bacteria isolated from seawater of Western Pacific Ocean.</title>
        <authorList>
            <person name="Cheng H."/>
            <person name="Wu Y.-H."/>
            <person name="Guo L.-L."/>
            <person name="Xu X.-W."/>
        </authorList>
    </citation>
    <scope>NUCLEOTIDE SEQUENCE [LARGE SCALE GENOMIC DNA]</scope>
    <source>
        <strain evidence="8 9">KCTC 32269</strain>
    </source>
</reference>
<dbReference type="InterPro" id="IPR007891">
    <property type="entry name" value="CHASE3"/>
</dbReference>
<dbReference type="InterPro" id="IPR052162">
    <property type="entry name" value="Sensor_kinase/Photoreceptor"/>
</dbReference>
<dbReference type="SUPFAM" id="SSF47384">
    <property type="entry name" value="Homodimeric domain of signal transducing histidine kinase"/>
    <property type="match status" value="1"/>
</dbReference>
<comment type="catalytic activity">
    <reaction evidence="1">
        <text>ATP + protein L-histidine = ADP + protein N-phospho-L-histidine.</text>
        <dbReference type="EC" id="2.7.13.3"/>
    </reaction>
</comment>
<evidence type="ECO:0000256" key="5">
    <source>
        <dbReference type="ARBA" id="ARBA00022777"/>
    </source>
</evidence>
<dbReference type="Proteomes" id="UP000238426">
    <property type="component" value="Unassembled WGS sequence"/>
</dbReference>
<dbReference type="InterPro" id="IPR036890">
    <property type="entry name" value="HATPase_C_sf"/>
</dbReference>
<dbReference type="RefSeq" id="WP_106464035.1">
    <property type="nucleotide sequence ID" value="NZ_PXOQ01000015.1"/>
</dbReference>
<dbReference type="SUPFAM" id="SSF55874">
    <property type="entry name" value="ATPase domain of HSP90 chaperone/DNA topoisomerase II/histidine kinase"/>
    <property type="match status" value="1"/>
</dbReference>
<accession>A0A2T1N4U1</accession>
<dbReference type="SMART" id="SM00387">
    <property type="entry name" value="HATPase_c"/>
    <property type="match status" value="1"/>
</dbReference>
<dbReference type="AlphaFoldDB" id="A0A2T1N4U1"/>
<dbReference type="Gene3D" id="1.10.287.130">
    <property type="match status" value="1"/>
</dbReference>
<evidence type="ECO:0000256" key="6">
    <source>
        <dbReference type="SAM" id="Phobius"/>
    </source>
</evidence>
<dbReference type="EC" id="2.7.13.3" evidence="2"/>
<dbReference type="SMART" id="SM00388">
    <property type="entry name" value="HisKA"/>
    <property type="match status" value="1"/>
</dbReference>
<evidence type="ECO:0000256" key="3">
    <source>
        <dbReference type="ARBA" id="ARBA00022553"/>
    </source>
</evidence>
<dbReference type="Pfam" id="PF00512">
    <property type="entry name" value="HisKA"/>
    <property type="match status" value="1"/>
</dbReference>
<sequence length="480" mass="55468">MIKTSKSLGINNIVILIGALFTTVILMGISYYKTDKSREELLVSNQLSNKVLEIQYIISRAESSQRGYLLTNNKIYLQPYTTARKDYLKLLRELTLYNKNDYDVRIPISKIDKLDSIISLKFKELDKTIRLTKSGNEATSLLIVESDLGLYYMKDIKSLTNDIRRNLEINLLDKKTNYHVWNYISITLIILAFLIILISLINLITKIRPVLNDLVSTKRSLEESNNQLNNYVEHLRVANKEKDRAMLKNKLLIDSLKVKNEQLDHFAYVASHDLQEPLRTVSNYVEIFEEDYEDKLDDDARMYFGFIDGALDRMRKLISGLLNFSRLGTSGEKEKVDLNLCLNEIKANFQATIEEENITINADSLPVVEAYKVEITQLFQNIISNAIKFRKPDIAPIINISFEEESTHYKFKITDNGIGIKEEHLYKIFDMFSRLHSAKDYEGQGIGLAFCKKIVEMHHGEIWVESTHGESTTFNFTLQK</sequence>
<dbReference type="CDD" id="cd00082">
    <property type="entry name" value="HisKA"/>
    <property type="match status" value="1"/>
</dbReference>
<keyword evidence="6" id="KW-1133">Transmembrane helix</keyword>
<feature type="transmembrane region" description="Helical" evidence="6">
    <location>
        <begin position="180"/>
        <end position="204"/>
    </location>
</feature>
<dbReference type="CDD" id="cd19410">
    <property type="entry name" value="HK9-like_sensor"/>
    <property type="match status" value="1"/>
</dbReference>
<dbReference type="PRINTS" id="PR00344">
    <property type="entry name" value="BCTRLSENSOR"/>
</dbReference>
<gene>
    <name evidence="8" type="ORF">C7H52_11415</name>
</gene>
<dbReference type="GO" id="GO:0000155">
    <property type="term" value="F:phosphorelay sensor kinase activity"/>
    <property type="evidence" value="ECO:0007669"/>
    <property type="project" value="InterPro"/>
</dbReference>
<dbReference type="PANTHER" id="PTHR43304:SF1">
    <property type="entry name" value="PAC DOMAIN-CONTAINING PROTEIN"/>
    <property type="match status" value="1"/>
</dbReference>
<dbReference type="PROSITE" id="PS50109">
    <property type="entry name" value="HIS_KIN"/>
    <property type="match status" value="1"/>
</dbReference>
<dbReference type="EMBL" id="PXOQ01000015">
    <property type="protein sequence ID" value="PSG86297.1"/>
    <property type="molecule type" value="Genomic_DNA"/>
</dbReference>
<feature type="domain" description="Histidine kinase" evidence="7">
    <location>
        <begin position="269"/>
        <end position="480"/>
    </location>
</feature>
<proteinExistence type="predicted"/>
<evidence type="ECO:0000256" key="4">
    <source>
        <dbReference type="ARBA" id="ARBA00022679"/>
    </source>
</evidence>
<keyword evidence="6" id="KW-0472">Membrane</keyword>
<keyword evidence="4" id="KW-0808">Transferase</keyword>
<evidence type="ECO:0000256" key="1">
    <source>
        <dbReference type="ARBA" id="ARBA00000085"/>
    </source>
</evidence>
<evidence type="ECO:0000313" key="9">
    <source>
        <dbReference type="Proteomes" id="UP000238426"/>
    </source>
</evidence>
<feature type="transmembrane region" description="Helical" evidence="6">
    <location>
        <begin position="12"/>
        <end position="32"/>
    </location>
</feature>
<dbReference type="InterPro" id="IPR036097">
    <property type="entry name" value="HisK_dim/P_sf"/>
</dbReference>
<dbReference type="Gene3D" id="3.30.565.10">
    <property type="entry name" value="Histidine kinase-like ATPase, C-terminal domain"/>
    <property type="match status" value="1"/>
</dbReference>